<evidence type="ECO:0000313" key="2">
    <source>
        <dbReference type="Proteomes" id="UP000240322"/>
    </source>
</evidence>
<gene>
    <name evidence="1" type="ORF">B9Q03_02920</name>
</gene>
<protein>
    <submittedName>
        <fullName evidence="1">Uncharacterized protein</fullName>
    </submittedName>
</protein>
<dbReference type="EMBL" id="NEXE01000015">
    <property type="protein sequence ID" value="PSN91886.1"/>
    <property type="molecule type" value="Genomic_DNA"/>
</dbReference>
<organism evidence="1 2">
    <name type="scientific">Candidatus Marsarchaeota G2 archaeon OSP_D</name>
    <dbReference type="NCBI Taxonomy" id="1978157"/>
    <lineage>
        <taxon>Archaea</taxon>
        <taxon>Candidatus Marsarchaeota</taxon>
        <taxon>Candidatus Marsarchaeota group 2</taxon>
    </lineage>
</organism>
<name>A0A2R6AZV8_9ARCH</name>
<accession>A0A2R6AZV8</accession>
<dbReference type="Proteomes" id="UP000240322">
    <property type="component" value="Unassembled WGS sequence"/>
</dbReference>
<proteinExistence type="predicted"/>
<comment type="caution">
    <text evidence="1">The sequence shown here is derived from an EMBL/GenBank/DDBJ whole genome shotgun (WGS) entry which is preliminary data.</text>
</comment>
<evidence type="ECO:0000313" key="1">
    <source>
        <dbReference type="EMBL" id="PSN91886.1"/>
    </source>
</evidence>
<reference evidence="1 2" key="1">
    <citation type="submission" date="2017-04" db="EMBL/GenBank/DDBJ databases">
        <title>Novel microbial lineages endemic to geothermal iron-oxide mats fill important gaps in the evolutionary history of Archaea.</title>
        <authorList>
            <person name="Jay Z.J."/>
            <person name="Beam J.P."/>
            <person name="Dlakic M."/>
            <person name="Rusch D.B."/>
            <person name="Kozubal M.A."/>
            <person name="Inskeep W.P."/>
        </authorList>
    </citation>
    <scope>NUCLEOTIDE SEQUENCE [LARGE SCALE GENOMIC DNA]</scope>
    <source>
        <strain evidence="1">OSP_D</strain>
    </source>
</reference>
<sequence length="156" mass="17508">MRREIHLVDGSVLVQEGFNSEGAESPVQPAHSAGGDKKLDPIQSKLRSLRTKARRLGVWNSVLGDTERGIVNASLLLSRLGRRIRIILEELALKLKQELREAVLKGFREAGLNAAAPLVSFFRNTPLCLALTRDSNYLFYLGFRERVSRFLRAQPI</sequence>
<dbReference type="AlphaFoldDB" id="A0A2R6AZV8"/>